<feature type="compositionally biased region" description="Basic and acidic residues" evidence="4">
    <location>
        <begin position="133"/>
        <end position="153"/>
    </location>
</feature>
<evidence type="ECO:0000256" key="4">
    <source>
        <dbReference type="SAM" id="MobiDB-lite"/>
    </source>
</evidence>
<keyword evidence="2" id="KW-0963">Cytoplasm</keyword>
<dbReference type="GO" id="GO:0051959">
    <property type="term" value="F:dynein light intermediate chain binding"/>
    <property type="evidence" value="ECO:0007669"/>
    <property type="project" value="TreeGrafter"/>
</dbReference>
<sequence>MDVTVSELMGNFMESPLVVWVKTFGPLASNSEDKLTMYMELVDGVFLHKIMTHIDPNPTNHRVNKHVNNDINLRIQNLSTVIRHIRNYYQENLQQLILMSLPNILAIAKDPLSALVSSHTEARCSLSTEIDGRMHADRQTEMDGRMHADRQTEMDETGQTD</sequence>
<evidence type="ECO:0000256" key="2">
    <source>
        <dbReference type="ARBA" id="ARBA00022490"/>
    </source>
</evidence>
<comment type="subcellular location">
    <subcellularLocation>
        <location evidence="1">Cytoplasm</location>
    </subcellularLocation>
</comment>
<name>A0A556U8A2_BAGYA</name>
<accession>A0A556U8A2</accession>
<dbReference type="Gene3D" id="1.10.418.10">
    <property type="entry name" value="Calponin-like domain"/>
    <property type="match status" value="1"/>
</dbReference>
<dbReference type="InterPro" id="IPR043936">
    <property type="entry name" value="HOOK_N"/>
</dbReference>
<reference evidence="6 7" key="1">
    <citation type="journal article" date="2019" name="Genome Biol. Evol.">
        <title>Whole-Genome Sequencing of the Giant Devil Catfish, Bagarius yarrelli.</title>
        <authorList>
            <person name="Jiang W."/>
            <person name="Lv Y."/>
            <person name="Cheng L."/>
            <person name="Yang K."/>
            <person name="Chao B."/>
            <person name="Wang X."/>
            <person name="Li Y."/>
            <person name="Pan X."/>
            <person name="You X."/>
            <person name="Zhang Y."/>
            <person name="Yang J."/>
            <person name="Li J."/>
            <person name="Zhang X."/>
            <person name="Liu S."/>
            <person name="Sun C."/>
            <person name="Yang J."/>
            <person name="Shi Q."/>
        </authorList>
    </citation>
    <scope>NUCLEOTIDE SEQUENCE [LARGE SCALE GENOMIC DNA]</scope>
    <source>
        <strain evidence="6">JWS20170419001</strain>
        <tissue evidence="6">Muscle</tissue>
    </source>
</reference>
<evidence type="ECO:0000256" key="3">
    <source>
        <dbReference type="ARBA" id="ARBA00023054"/>
    </source>
</evidence>
<dbReference type="GO" id="GO:0005737">
    <property type="term" value="C:cytoplasm"/>
    <property type="evidence" value="ECO:0007669"/>
    <property type="project" value="UniProtKB-SubCell"/>
</dbReference>
<dbReference type="Proteomes" id="UP000319801">
    <property type="component" value="Unassembled WGS sequence"/>
</dbReference>
<gene>
    <name evidence="6" type="ORF">Baya_8898</name>
</gene>
<dbReference type="AlphaFoldDB" id="A0A556U8A2"/>
<feature type="region of interest" description="Disordered" evidence="4">
    <location>
        <begin position="133"/>
        <end position="161"/>
    </location>
</feature>
<dbReference type="InterPro" id="IPR036872">
    <property type="entry name" value="CH_dom_sf"/>
</dbReference>
<dbReference type="GO" id="GO:0005813">
    <property type="term" value="C:centrosome"/>
    <property type="evidence" value="ECO:0007669"/>
    <property type="project" value="TreeGrafter"/>
</dbReference>
<organism evidence="6 7">
    <name type="scientific">Bagarius yarrelli</name>
    <name type="common">Goonch</name>
    <name type="synonym">Bagrus yarrelli</name>
    <dbReference type="NCBI Taxonomy" id="175774"/>
    <lineage>
        <taxon>Eukaryota</taxon>
        <taxon>Metazoa</taxon>
        <taxon>Chordata</taxon>
        <taxon>Craniata</taxon>
        <taxon>Vertebrata</taxon>
        <taxon>Euteleostomi</taxon>
        <taxon>Actinopterygii</taxon>
        <taxon>Neopterygii</taxon>
        <taxon>Teleostei</taxon>
        <taxon>Ostariophysi</taxon>
        <taxon>Siluriformes</taxon>
        <taxon>Sisoridae</taxon>
        <taxon>Sisorinae</taxon>
        <taxon>Bagarius</taxon>
    </lineage>
</organism>
<keyword evidence="7" id="KW-1185">Reference proteome</keyword>
<dbReference type="OrthoDB" id="10254988at2759"/>
<dbReference type="GO" id="GO:0030705">
    <property type="term" value="P:cytoskeleton-dependent intracellular transport"/>
    <property type="evidence" value="ECO:0007669"/>
    <property type="project" value="InterPro"/>
</dbReference>
<dbReference type="SUPFAM" id="SSF116907">
    <property type="entry name" value="Hook domain"/>
    <property type="match status" value="1"/>
</dbReference>
<feature type="domain" description="HOOK N-terminal" evidence="5">
    <location>
        <begin position="17"/>
        <end position="109"/>
    </location>
</feature>
<comment type="caution">
    <text evidence="6">The sequence shown here is derived from an EMBL/GenBank/DDBJ whole genome shotgun (WGS) entry which is preliminary data.</text>
</comment>
<evidence type="ECO:0000313" key="7">
    <source>
        <dbReference type="Proteomes" id="UP000319801"/>
    </source>
</evidence>
<dbReference type="PANTHER" id="PTHR18947">
    <property type="entry name" value="HOOK PROTEINS"/>
    <property type="match status" value="1"/>
</dbReference>
<proteinExistence type="predicted"/>
<dbReference type="GO" id="GO:0031122">
    <property type="term" value="P:cytoplasmic microtubule organization"/>
    <property type="evidence" value="ECO:0007669"/>
    <property type="project" value="TreeGrafter"/>
</dbReference>
<evidence type="ECO:0000259" key="5">
    <source>
        <dbReference type="Pfam" id="PF19047"/>
    </source>
</evidence>
<protein>
    <submittedName>
        <fullName evidence="6">Protein Daple</fullName>
    </submittedName>
</protein>
<keyword evidence="3" id="KW-0175">Coiled coil</keyword>
<evidence type="ECO:0000313" key="6">
    <source>
        <dbReference type="EMBL" id="TSN67082.1"/>
    </source>
</evidence>
<dbReference type="GO" id="GO:0008017">
    <property type="term" value="F:microtubule binding"/>
    <property type="evidence" value="ECO:0007669"/>
    <property type="project" value="TreeGrafter"/>
</dbReference>
<dbReference type="PANTHER" id="PTHR18947:SF31">
    <property type="entry name" value="PROTEIN DAPLE"/>
    <property type="match status" value="1"/>
</dbReference>
<dbReference type="EMBL" id="VCAZ01000059">
    <property type="protein sequence ID" value="TSN67082.1"/>
    <property type="molecule type" value="Genomic_DNA"/>
</dbReference>
<dbReference type="Pfam" id="PF19047">
    <property type="entry name" value="HOOK_N"/>
    <property type="match status" value="1"/>
</dbReference>
<evidence type="ECO:0000256" key="1">
    <source>
        <dbReference type="ARBA" id="ARBA00004496"/>
    </source>
</evidence>